<dbReference type="GeneID" id="94030410"/>
<keyword evidence="2" id="KW-1185">Reference proteome</keyword>
<dbReference type="Proteomes" id="UP000198427">
    <property type="component" value="Unassembled WGS sequence"/>
</dbReference>
<dbReference type="OrthoDB" id="1079741at2"/>
<evidence type="ECO:0000313" key="2">
    <source>
        <dbReference type="Proteomes" id="UP000198427"/>
    </source>
</evidence>
<name>A0A2N9QRL2_9BACT</name>
<protein>
    <submittedName>
        <fullName evidence="1">Uncharacterized protein</fullName>
    </submittedName>
</protein>
<gene>
    <name evidence="1" type="ORF">SAMN06265364_10542</name>
</gene>
<evidence type="ECO:0000313" key="1">
    <source>
        <dbReference type="EMBL" id="SNR70018.1"/>
    </source>
</evidence>
<dbReference type="AlphaFoldDB" id="A0A2N9QRL2"/>
<dbReference type="EMBL" id="FZNZ01000005">
    <property type="protein sequence ID" value="SNR70018.1"/>
    <property type="molecule type" value="Genomic_DNA"/>
</dbReference>
<dbReference type="RefSeq" id="WP_089365610.1">
    <property type="nucleotide sequence ID" value="NZ_CP023864.1"/>
</dbReference>
<reference evidence="1 2" key="1">
    <citation type="submission" date="2017-06" db="EMBL/GenBank/DDBJ databases">
        <authorList>
            <person name="Varghese N."/>
            <person name="Submissions S."/>
        </authorList>
    </citation>
    <scope>NUCLEOTIDE SEQUENCE [LARGE SCALE GENOMIC DNA]</scope>
    <source>
        <strain evidence="1 2">DSM 26989</strain>
    </source>
</reference>
<proteinExistence type="predicted"/>
<comment type="caution">
    <text evidence="1">The sequence shown here is derived from an EMBL/GenBank/DDBJ whole genome shotgun (WGS) entry which is preliminary data.</text>
</comment>
<sequence>MKKIFTLLSLCFVALSTFAQDWVATPESGQQYYIAVGNNKVGYITANEDGGKLTAKAATEGDKEKQTWTCTKGENDVWKFTVTVDGQEWTMYTNEGERLAAGTDPGSNFKDFTITAHDDDPSNAYSAIKMKAGESGNLYVNIFGGQSLGSEFGPWADGDNGSKVYFVKASEVEIPTWNFNFNIFQQGDNSTRYFIQFNRAAANKPENGPTNLEGLTGDKLILSVDKDTLIADQLIENDPDFRFKVWHVTSFDASTKEIVLVNEAGQYIKYAELATEMPGGNDMYKKNEAGEWVRNGKSGGGKMTGAFMATTEPQTLHIFDSNQGSECYSIGDSEDRNSTNFLNAWGNIAWHHLMGKWKVNDSNNALKFVPITDILSAEQIQASDAATVAAGISNVKVQDKQANGYVYTLDGRLVSKSLNGLAKGLYIVNGKKVVVK</sequence>
<dbReference type="KEGG" id="pje:CRM71_13880"/>
<accession>A0A2N9QRL2</accession>
<organism evidence="1 2">
    <name type="scientific">Prevotella jejuni</name>
    <dbReference type="NCBI Taxonomy" id="1177574"/>
    <lineage>
        <taxon>Bacteria</taxon>
        <taxon>Pseudomonadati</taxon>
        <taxon>Bacteroidota</taxon>
        <taxon>Bacteroidia</taxon>
        <taxon>Bacteroidales</taxon>
        <taxon>Prevotellaceae</taxon>
        <taxon>Prevotella</taxon>
    </lineage>
</organism>